<feature type="transmembrane region" description="Helical" evidence="7">
    <location>
        <begin position="762"/>
        <end position="783"/>
    </location>
</feature>
<proteinExistence type="inferred from homology"/>
<reference evidence="9" key="2">
    <citation type="submission" date="2021-09" db="EMBL/GenBank/DDBJ databases">
        <authorList>
            <person name="Gilroy R."/>
        </authorList>
    </citation>
    <scope>NUCLEOTIDE SEQUENCE</scope>
    <source>
        <strain evidence="9">1277</strain>
    </source>
</reference>
<feature type="domain" description="ABC3 transporter permease C-terminal" evidence="8">
    <location>
        <begin position="243"/>
        <end position="325"/>
    </location>
</feature>
<dbReference type="Pfam" id="PF02687">
    <property type="entry name" value="FtsX"/>
    <property type="match status" value="2"/>
</dbReference>
<evidence type="ECO:0000256" key="4">
    <source>
        <dbReference type="ARBA" id="ARBA00022989"/>
    </source>
</evidence>
<keyword evidence="5 7" id="KW-0472">Membrane</keyword>
<feature type="transmembrane region" description="Helical" evidence="7">
    <location>
        <begin position="16"/>
        <end position="35"/>
    </location>
</feature>
<protein>
    <submittedName>
        <fullName evidence="9">ABC transporter permease</fullName>
    </submittedName>
</protein>
<keyword evidence="3 7" id="KW-0812">Transmembrane</keyword>
<evidence type="ECO:0000256" key="7">
    <source>
        <dbReference type="SAM" id="Phobius"/>
    </source>
</evidence>
<dbReference type="EMBL" id="DYUB01000004">
    <property type="protein sequence ID" value="HJG95484.1"/>
    <property type="molecule type" value="Genomic_DNA"/>
</dbReference>
<dbReference type="InterPro" id="IPR050250">
    <property type="entry name" value="Macrolide_Exporter_MacB"/>
</dbReference>
<dbReference type="GO" id="GO:0005886">
    <property type="term" value="C:plasma membrane"/>
    <property type="evidence" value="ECO:0007669"/>
    <property type="project" value="UniProtKB-SubCell"/>
</dbReference>
<dbReference type="Proteomes" id="UP000776700">
    <property type="component" value="Unassembled WGS sequence"/>
</dbReference>
<feature type="transmembrane region" description="Helical" evidence="7">
    <location>
        <begin position="412"/>
        <end position="432"/>
    </location>
</feature>
<evidence type="ECO:0000256" key="5">
    <source>
        <dbReference type="ARBA" id="ARBA00023136"/>
    </source>
</evidence>
<feature type="transmembrane region" description="Helical" evidence="7">
    <location>
        <begin position="803"/>
        <end position="821"/>
    </location>
</feature>
<evidence type="ECO:0000256" key="2">
    <source>
        <dbReference type="ARBA" id="ARBA00022475"/>
    </source>
</evidence>
<comment type="subcellular location">
    <subcellularLocation>
        <location evidence="1">Cell membrane</location>
        <topology evidence="1">Multi-pass membrane protein</topology>
    </subcellularLocation>
</comment>
<feature type="transmembrane region" description="Helical" evidence="7">
    <location>
        <begin position="282"/>
        <end position="308"/>
    </location>
</feature>
<evidence type="ECO:0000313" key="9">
    <source>
        <dbReference type="EMBL" id="HJG95484.1"/>
    </source>
</evidence>
<name>A0A921SYC3_9FIRM</name>
<dbReference type="GO" id="GO:0022857">
    <property type="term" value="F:transmembrane transporter activity"/>
    <property type="evidence" value="ECO:0007669"/>
    <property type="project" value="TreeGrafter"/>
</dbReference>
<evidence type="ECO:0000259" key="8">
    <source>
        <dbReference type="Pfam" id="PF02687"/>
    </source>
</evidence>
<feature type="transmembrane region" description="Helical" evidence="7">
    <location>
        <begin position="710"/>
        <end position="735"/>
    </location>
</feature>
<accession>A0A921SYC3</accession>
<reference evidence="9" key="1">
    <citation type="journal article" date="2021" name="PeerJ">
        <title>Extensive microbial diversity within the chicken gut microbiome revealed by metagenomics and culture.</title>
        <authorList>
            <person name="Gilroy R."/>
            <person name="Ravi A."/>
            <person name="Getino M."/>
            <person name="Pursley I."/>
            <person name="Horton D.L."/>
            <person name="Alikhan N.F."/>
            <person name="Baker D."/>
            <person name="Gharbi K."/>
            <person name="Hall N."/>
            <person name="Watson M."/>
            <person name="Adriaenssens E.M."/>
            <person name="Foster-Nyarko E."/>
            <person name="Jarju S."/>
            <person name="Secka A."/>
            <person name="Antonio M."/>
            <person name="Oren A."/>
            <person name="Chaudhuri R.R."/>
            <person name="La Ragione R."/>
            <person name="Hildebrand F."/>
            <person name="Pallen M.J."/>
        </authorList>
    </citation>
    <scope>NUCLEOTIDE SEQUENCE</scope>
    <source>
        <strain evidence="9">1277</strain>
    </source>
</reference>
<feature type="transmembrane region" description="Helical" evidence="7">
    <location>
        <begin position="240"/>
        <end position="261"/>
    </location>
</feature>
<comment type="caution">
    <text evidence="9">The sequence shown here is derived from an EMBL/GenBank/DDBJ whole genome shotgun (WGS) entry which is preliminary data.</text>
</comment>
<evidence type="ECO:0000256" key="1">
    <source>
        <dbReference type="ARBA" id="ARBA00004651"/>
    </source>
</evidence>
<dbReference type="InterPro" id="IPR003838">
    <property type="entry name" value="ABC3_permease_C"/>
</dbReference>
<evidence type="ECO:0000256" key="6">
    <source>
        <dbReference type="ARBA" id="ARBA00038076"/>
    </source>
</evidence>
<feature type="domain" description="ABC3 transporter permease C-terminal" evidence="8">
    <location>
        <begin position="713"/>
        <end position="830"/>
    </location>
</feature>
<evidence type="ECO:0000256" key="3">
    <source>
        <dbReference type="ARBA" id="ARBA00022692"/>
    </source>
</evidence>
<gene>
    <name evidence="9" type="ORF">K8V90_00060</name>
</gene>
<dbReference type="PANTHER" id="PTHR30572:SF4">
    <property type="entry name" value="ABC TRANSPORTER PERMEASE YTRF"/>
    <property type="match status" value="1"/>
</dbReference>
<evidence type="ECO:0000313" key="10">
    <source>
        <dbReference type="Proteomes" id="UP000776700"/>
    </source>
</evidence>
<sequence>MKLAIKYIQKYYKRSFAIALSIILSVVLIVGVGMLSQSVKKAEVDELKYTSGNTHLKIDDLDKEQMDVLNQSEEIKNISYTSFYDGYNYKDKALVNLIYSSENYLESDNASIIKGRFPKGEGEIALEEWVLMNLDLEPRLNQELELQLVNKGEVKKFKLVGIIEDRVPNKTNGIMEGIIGPVDTNKSNSFIGYIEFYEDIDILKAIDNIIYDAKIDIEKTSQNTMLLQAMGQMGRINFEVVGLVVLITLISATVIYSIFNISILQRTSEYGILRAIGASKNYILKLILQELIIISVISIPIGIGLGIFTAQSLSESFYKLFTDFDLEKVDIIIDNKIIMLSIIDILLIDIIIALKIKRSIGKITPIEAIYKSKSEKVKNDKYRLIGVESLVKVVPFHIALAFKNMSRNKKGFIMIMISMVFGGILFIESTFYGDIKKQMSEESIKNEKLYYDYNASINGTLDMSLGLSKKDIEALNELDGVNEVIPYNTLYGRVKIQKNLLNENFIRYLEYKNEEHEYNTSIKSKGESSIIQSTIWGFEDKYLEELDSKLLEGNIDLHNMKNTPICIVVVPYKQNQSMVDIKVGDKIKMEFRKDGKMSKEFYAMRDEGEYIEQELTVGGIITQSEFPTLEYWYTVGDGGVDLVLSNDMLSEISGFNNYRLININKEDDINSDELAKDIINVTNRVNGFTMLDLGDIRDSKMAYSDTKNTFIYAISSVLFLTGVLNIVNNVSYSLISRTNEFGMIRAIGLTDKEFKEMIMFEGLFYGIISSIITVIVGFLIQYGLYKYFSALLESHDFNFDIKIYIAIVFANILVGLIATYFPARKIKNMTIVESIDSIE</sequence>
<keyword evidence="4 7" id="KW-1133">Transmembrane helix</keyword>
<comment type="similarity">
    <text evidence="6">Belongs to the ABC-4 integral membrane protein family.</text>
</comment>
<dbReference type="AlphaFoldDB" id="A0A921SYC3"/>
<feature type="transmembrane region" description="Helical" evidence="7">
    <location>
        <begin position="337"/>
        <end position="354"/>
    </location>
</feature>
<keyword evidence="2" id="KW-1003">Cell membrane</keyword>
<organism evidence="9 10">
    <name type="scientific">Romboutsia timonensis</name>
    <dbReference type="NCBI Taxonomy" id="1776391"/>
    <lineage>
        <taxon>Bacteria</taxon>
        <taxon>Bacillati</taxon>
        <taxon>Bacillota</taxon>
        <taxon>Clostridia</taxon>
        <taxon>Peptostreptococcales</taxon>
        <taxon>Peptostreptococcaceae</taxon>
        <taxon>Romboutsia</taxon>
    </lineage>
</organism>
<dbReference type="PANTHER" id="PTHR30572">
    <property type="entry name" value="MEMBRANE COMPONENT OF TRANSPORTER-RELATED"/>
    <property type="match status" value="1"/>
</dbReference>